<accession>A0A9X4XE30</accession>
<gene>
    <name evidence="2" type="ORF">GMA92_09560</name>
</gene>
<dbReference type="AlphaFoldDB" id="A0A9X4XE30"/>
<feature type="transmembrane region" description="Helical" evidence="1">
    <location>
        <begin position="12"/>
        <end position="35"/>
    </location>
</feature>
<keyword evidence="1" id="KW-1133">Transmembrane helix</keyword>
<feature type="transmembrane region" description="Helical" evidence="1">
    <location>
        <begin position="47"/>
        <end position="68"/>
    </location>
</feature>
<reference evidence="2 3" key="1">
    <citation type="journal article" date="2019" name="Nat. Med.">
        <title>A library of human gut bacterial isolates paired with longitudinal multiomics data enables mechanistic microbiome research.</title>
        <authorList>
            <person name="Poyet M."/>
            <person name="Groussin M."/>
            <person name="Gibbons S.M."/>
            <person name="Avila-Pacheco J."/>
            <person name="Jiang X."/>
            <person name="Kearney S.M."/>
            <person name="Perrotta A.R."/>
            <person name="Berdy B."/>
            <person name="Zhao S."/>
            <person name="Lieberman T.D."/>
            <person name="Swanson P.K."/>
            <person name="Smith M."/>
            <person name="Roesemann S."/>
            <person name="Alexander J.E."/>
            <person name="Rich S.A."/>
            <person name="Livny J."/>
            <person name="Vlamakis H."/>
            <person name="Clish C."/>
            <person name="Bullock K."/>
            <person name="Deik A."/>
            <person name="Scott J."/>
            <person name="Pierce K.A."/>
            <person name="Xavier R.J."/>
            <person name="Alm E.J."/>
        </authorList>
    </citation>
    <scope>NUCLEOTIDE SEQUENCE [LARGE SCALE GENOMIC DNA]</scope>
    <source>
        <strain evidence="2 3">BIOML-A198</strain>
    </source>
</reference>
<evidence type="ECO:0000313" key="2">
    <source>
        <dbReference type="EMBL" id="MTK21666.1"/>
    </source>
</evidence>
<organism evidence="2 3">
    <name type="scientific">Turicibacter sanguinis</name>
    <dbReference type="NCBI Taxonomy" id="154288"/>
    <lineage>
        <taxon>Bacteria</taxon>
        <taxon>Bacillati</taxon>
        <taxon>Bacillota</taxon>
        <taxon>Erysipelotrichia</taxon>
        <taxon>Erysipelotrichales</taxon>
        <taxon>Turicibacteraceae</taxon>
        <taxon>Turicibacter</taxon>
    </lineage>
</organism>
<evidence type="ECO:0000313" key="3">
    <source>
        <dbReference type="Proteomes" id="UP000487649"/>
    </source>
</evidence>
<name>A0A9X4XE30_9FIRM</name>
<sequence length="72" mass="8122">MQEKENKSIVHYVISWIIIVLVVSFVLFFGASLLTNTQVTTIVWEDALQILGFSTTISTIITCTQFLADKLK</sequence>
<dbReference type="RefSeq" id="WP_155222920.1">
    <property type="nucleotide sequence ID" value="NZ_JADPFQ010000032.1"/>
</dbReference>
<evidence type="ECO:0000256" key="1">
    <source>
        <dbReference type="SAM" id="Phobius"/>
    </source>
</evidence>
<keyword evidence="1" id="KW-0812">Transmembrane</keyword>
<keyword evidence="1" id="KW-0472">Membrane</keyword>
<protein>
    <submittedName>
        <fullName evidence="2">Uncharacterized protein</fullName>
    </submittedName>
</protein>
<dbReference type="Proteomes" id="UP000487649">
    <property type="component" value="Unassembled WGS sequence"/>
</dbReference>
<proteinExistence type="predicted"/>
<comment type="caution">
    <text evidence="2">The sequence shown here is derived from an EMBL/GenBank/DDBJ whole genome shotgun (WGS) entry which is preliminary data.</text>
</comment>
<dbReference type="EMBL" id="WMQE01000020">
    <property type="protein sequence ID" value="MTK21666.1"/>
    <property type="molecule type" value="Genomic_DNA"/>
</dbReference>